<gene>
    <name evidence="2" type="ORF">DF182_06030</name>
</gene>
<keyword evidence="1" id="KW-0472">Membrane</keyword>
<evidence type="ECO:0000313" key="3">
    <source>
        <dbReference type="Proteomes" id="UP000253410"/>
    </source>
</evidence>
<keyword evidence="1" id="KW-1133">Transmembrane helix</keyword>
<evidence type="ECO:0000256" key="1">
    <source>
        <dbReference type="SAM" id="Phobius"/>
    </source>
</evidence>
<comment type="caution">
    <text evidence="2">The sequence shown here is derived from an EMBL/GenBank/DDBJ whole genome shotgun (WGS) entry which is preliminary data.</text>
</comment>
<protein>
    <submittedName>
        <fullName evidence="2">Uncharacterized protein</fullName>
    </submittedName>
</protein>
<keyword evidence="1" id="KW-0812">Transmembrane</keyword>
<name>A0A365Y0M4_9BACT</name>
<dbReference type="EMBL" id="QFFJ01000001">
    <property type="protein sequence ID" value="RBL92153.1"/>
    <property type="molecule type" value="Genomic_DNA"/>
</dbReference>
<proteinExistence type="predicted"/>
<dbReference type="AlphaFoldDB" id="A0A365Y0M4"/>
<dbReference type="Proteomes" id="UP000253410">
    <property type="component" value="Unassembled WGS sequence"/>
</dbReference>
<organism evidence="2 3">
    <name type="scientific">Chitinophaga flava</name>
    <dbReference type="NCBI Taxonomy" id="2259036"/>
    <lineage>
        <taxon>Bacteria</taxon>
        <taxon>Pseudomonadati</taxon>
        <taxon>Bacteroidota</taxon>
        <taxon>Chitinophagia</taxon>
        <taxon>Chitinophagales</taxon>
        <taxon>Chitinophagaceae</taxon>
        <taxon>Chitinophaga</taxon>
    </lineage>
</organism>
<keyword evidence="3" id="KW-1185">Reference proteome</keyword>
<evidence type="ECO:0000313" key="2">
    <source>
        <dbReference type="EMBL" id="RBL92153.1"/>
    </source>
</evidence>
<sequence>MTADTLYTNKPLFIFHQPRKRKYNHYKIFIYLYFNILMPFSITSYDHLNCSHHLLSDRTFLQN</sequence>
<accession>A0A365Y0M4</accession>
<feature type="transmembrane region" description="Helical" evidence="1">
    <location>
        <begin position="28"/>
        <end position="45"/>
    </location>
</feature>
<reference evidence="2 3" key="1">
    <citation type="submission" date="2018-05" db="EMBL/GenBank/DDBJ databases">
        <title>Chitinophaga sp. K3CV102501T nov., isolated from isolated from a monsoon evergreen broad-leaved forest soil.</title>
        <authorList>
            <person name="Lv Y."/>
        </authorList>
    </citation>
    <scope>NUCLEOTIDE SEQUENCE [LARGE SCALE GENOMIC DNA]</scope>
    <source>
        <strain evidence="2 3">GDMCC 1.1325</strain>
    </source>
</reference>